<gene>
    <name evidence="1" type="ORF">SDC9_15847</name>
</gene>
<proteinExistence type="predicted"/>
<reference evidence="1" key="1">
    <citation type="submission" date="2019-08" db="EMBL/GenBank/DDBJ databases">
        <authorList>
            <person name="Kucharzyk K."/>
            <person name="Murdoch R.W."/>
            <person name="Higgins S."/>
            <person name="Loffler F."/>
        </authorList>
    </citation>
    <scope>NUCLEOTIDE SEQUENCE</scope>
</reference>
<evidence type="ECO:0000313" key="1">
    <source>
        <dbReference type="EMBL" id="MPL70096.1"/>
    </source>
</evidence>
<organism evidence="1">
    <name type="scientific">bioreactor metagenome</name>
    <dbReference type="NCBI Taxonomy" id="1076179"/>
    <lineage>
        <taxon>unclassified sequences</taxon>
        <taxon>metagenomes</taxon>
        <taxon>ecological metagenomes</taxon>
    </lineage>
</organism>
<comment type="caution">
    <text evidence="1">The sequence shown here is derived from an EMBL/GenBank/DDBJ whole genome shotgun (WGS) entry which is preliminary data.</text>
</comment>
<dbReference type="AlphaFoldDB" id="A0A644TSX5"/>
<dbReference type="EMBL" id="VSSQ01000051">
    <property type="protein sequence ID" value="MPL70096.1"/>
    <property type="molecule type" value="Genomic_DNA"/>
</dbReference>
<dbReference type="PROSITE" id="PS51257">
    <property type="entry name" value="PROKAR_LIPOPROTEIN"/>
    <property type="match status" value="1"/>
</dbReference>
<sequence length="242" mass="28020">MKKKLINLKALIIVLVTSLVIPLFFSCEDNDEDEFTFYDTYIDGYIKDYHTGEPIAGIVFDAKYFDESAGDDWASTYPYFAENVAVSNSQGYYKIRVPKAWKVKGGTKFNDIVKIRVILRDGDNYKFNREFYPLDKDYSYVEEGLKTKNKREVDIRPITYGYLKVILPKSSNQGWHIGLYPYIYETPYYLPELIISETYNDSLNSLFFKVPVATGKINNAGTESQFTIDSPRDTTILYVNME</sequence>
<name>A0A644TSX5_9ZZZZ</name>
<accession>A0A644TSX5</accession>
<protein>
    <submittedName>
        <fullName evidence="1">Uncharacterized protein</fullName>
    </submittedName>
</protein>